<dbReference type="Pfam" id="PF04073">
    <property type="entry name" value="tRNA_edit"/>
    <property type="match status" value="1"/>
</dbReference>
<keyword evidence="2" id="KW-0238">DNA-binding</keyword>
<proteinExistence type="predicted"/>
<evidence type="ECO:0000259" key="1">
    <source>
        <dbReference type="Pfam" id="PF04073"/>
    </source>
</evidence>
<name>A0A0M0HSR3_VIBNE</name>
<protein>
    <submittedName>
        <fullName evidence="2">DNA-binding protein</fullName>
    </submittedName>
</protein>
<keyword evidence="3" id="KW-1185">Reference proteome</keyword>
<dbReference type="PANTHER" id="PTHR30411">
    <property type="entry name" value="CYTOPLASMIC PROTEIN"/>
    <property type="match status" value="1"/>
</dbReference>
<dbReference type="OrthoDB" id="9798587at2"/>
<dbReference type="PANTHER" id="PTHR30411:SF0">
    <property type="entry name" value="CYS-TRNA(PRO)_CYS-TRNA(CYS) DEACYLASE YBAK"/>
    <property type="match status" value="1"/>
</dbReference>
<dbReference type="STRING" id="693.AKJ17_02715"/>
<dbReference type="SUPFAM" id="SSF55826">
    <property type="entry name" value="YbaK/ProRS associated domain"/>
    <property type="match status" value="1"/>
</dbReference>
<dbReference type="GO" id="GO:0003677">
    <property type="term" value="F:DNA binding"/>
    <property type="evidence" value="ECO:0007669"/>
    <property type="project" value="UniProtKB-KW"/>
</dbReference>
<comment type="caution">
    <text evidence="2">The sequence shown here is derived from an EMBL/GenBank/DDBJ whole genome shotgun (WGS) entry which is preliminary data.</text>
</comment>
<accession>A0A0M0HSR3</accession>
<dbReference type="AlphaFoldDB" id="A0A0M0HSR3"/>
<organism evidence="2 3">
    <name type="scientific">Vibrio nereis</name>
    <dbReference type="NCBI Taxonomy" id="693"/>
    <lineage>
        <taxon>Bacteria</taxon>
        <taxon>Pseudomonadati</taxon>
        <taxon>Pseudomonadota</taxon>
        <taxon>Gammaproteobacteria</taxon>
        <taxon>Vibrionales</taxon>
        <taxon>Vibrionaceae</taxon>
        <taxon>Vibrio</taxon>
    </lineage>
</organism>
<dbReference type="InterPro" id="IPR007214">
    <property type="entry name" value="YbaK/aa-tRNA-synth-assoc-dom"/>
</dbReference>
<dbReference type="RefSeq" id="WP_053394250.1">
    <property type="nucleotide sequence ID" value="NZ_LHPJ01000002.1"/>
</dbReference>
<dbReference type="InterPro" id="IPR036754">
    <property type="entry name" value="YbaK/aa-tRNA-synt-asso_dom_sf"/>
</dbReference>
<sequence length="160" mass="18202">MEILEKIYHFNTQLLSQLDIRYTEWTHEPILDFETDIKVANQLGWTGTHSKSLFLKMKPSGYALYITDKDSRLDSKAIKNVAGKRVSIVSNEEMTDLTGCIPGAVCPFGLPEEITIFVDRQLYLHDEILYTPGLPERTIGFAGAELPKILKHLPNPHFEI</sequence>
<dbReference type="Gene3D" id="3.90.960.10">
    <property type="entry name" value="YbaK/aminoacyl-tRNA synthetase-associated domain"/>
    <property type="match status" value="1"/>
</dbReference>
<dbReference type="CDD" id="cd04332">
    <property type="entry name" value="YbaK_like"/>
    <property type="match status" value="1"/>
</dbReference>
<dbReference type="GO" id="GO:0002161">
    <property type="term" value="F:aminoacyl-tRNA deacylase activity"/>
    <property type="evidence" value="ECO:0007669"/>
    <property type="project" value="InterPro"/>
</dbReference>
<feature type="domain" description="YbaK/aminoacyl-tRNA synthetase-associated" evidence="1">
    <location>
        <begin position="48"/>
        <end position="148"/>
    </location>
</feature>
<evidence type="ECO:0000313" key="2">
    <source>
        <dbReference type="EMBL" id="KOO05120.1"/>
    </source>
</evidence>
<dbReference type="Proteomes" id="UP000037515">
    <property type="component" value="Unassembled WGS sequence"/>
</dbReference>
<dbReference type="EMBL" id="LHPJ01000002">
    <property type="protein sequence ID" value="KOO05120.1"/>
    <property type="molecule type" value="Genomic_DNA"/>
</dbReference>
<dbReference type="PATRIC" id="fig|693.5.peg.552"/>
<evidence type="ECO:0000313" key="3">
    <source>
        <dbReference type="Proteomes" id="UP000037515"/>
    </source>
</evidence>
<reference evidence="3" key="1">
    <citation type="submission" date="2015-08" db="EMBL/GenBank/DDBJ databases">
        <title>Vibrio galatheae sp. nov., a novel member of the Vibrionaceae family isolated from the Solomon Islands.</title>
        <authorList>
            <person name="Giubergia S."/>
            <person name="Machado H."/>
            <person name="Mateiu R.V."/>
            <person name="Gram L."/>
        </authorList>
    </citation>
    <scope>NUCLEOTIDE SEQUENCE [LARGE SCALE GENOMIC DNA]</scope>
    <source>
        <strain evidence="3">DSM 19584</strain>
    </source>
</reference>
<gene>
    <name evidence="2" type="ORF">AKJ17_02715</name>
</gene>